<evidence type="ECO:0000256" key="1">
    <source>
        <dbReference type="SAM" id="MobiDB-lite"/>
    </source>
</evidence>
<feature type="region of interest" description="Disordered" evidence="1">
    <location>
        <begin position="495"/>
        <end position="526"/>
    </location>
</feature>
<feature type="compositionally biased region" description="Low complexity" evidence="1">
    <location>
        <begin position="325"/>
        <end position="336"/>
    </location>
</feature>
<gene>
    <name evidence="2" type="ORF">Cvel_2545.t1.CR2</name>
</gene>
<organism evidence="2">
    <name type="scientific">Chromera velia CCMP2878</name>
    <dbReference type="NCBI Taxonomy" id="1169474"/>
    <lineage>
        <taxon>Eukaryota</taxon>
        <taxon>Sar</taxon>
        <taxon>Alveolata</taxon>
        <taxon>Colpodellida</taxon>
        <taxon>Chromeraceae</taxon>
        <taxon>Chromera</taxon>
    </lineage>
</organism>
<protein>
    <submittedName>
        <fullName evidence="2">Uncharacterized protein</fullName>
    </submittedName>
</protein>
<dbReference type="EMBL" id="CDMZ01000011">
    <property type="protein sequence ID" value="CUC08978.1"/>
    <property type="molecule type" value="Genomic_DNA"/>
</dbReference>
<feature type="compositionally biased region" description="Polar residues" evidence="1">
    <location>
        <begin position="114"/>
        <end position="123"/>
    </location>
</feature>
<feature type="compositionally biased region" description="Acidic residues" evidence="1">
    <location>
        <begin position="149"/>
        <end position="161"/>
    </location>
</feature>
<feature type="region of interest" description="Disordered" evidence="1">
    <location>
        <begin position="321"/>
        <end position="361"/>
    </location>
</feature>
<evidence type="ECO:0000313" key="2">
    <source>
        <dbReference type="EMBL" id="CUC08978.1"/>
    </source>
</evidence>
<feature type="compositionally biased region" description="Acidic residues" evidence="1">
    <location>
        <begin position="513"/>
        <end position="522"/>
    </location>
</feature>
<sequence>MATFPRGPEAAGEIQRAVPANFFTNGGEWFFELCSYRDRVTNAFHVPTRQFFRLHDLYPPAAFVPRKQTLHPSKNLATELHRRQAVVLLSEPQSALLVIDVPKLCEHLLRLGTGSESTNSQGQGEAPPPPPAAAAAAAPADPPTAPVAEPEEGDPQEEEGSAGDAAGFALYPLQFGLNGWRERHIDAETLVDSSIVWRCSDLGGLGLGKVWECRSEKDGFHEVTGWSLLPETAAERESGREISLTLSTSAHLGPKSKGGSTHFQWLVKVALQEGGSGRISGVSRLLSFTFKPPSSPSSEDPERTYLISGFPFNRRLFEAEEPDSSAKSLSSSTSSAKAREFFRNPPSPSSSSTDRLFETSVEEEDIQPSLEAVASLLSQSEDARGPKVSSPGPALLSLLGAKTKRMSLFPRNRTAREALFSEIRMAKEKGDSLYQKRNQARVRARKKEGNGKDWFLSLFLRRSTLETLLPFFDVKDLLRLMTAVPEIRVFRPREEDTKGAKGKGRGVRQGEAGEAEEEEEEADNRKDSLVVGAAALHSLRSLLLTQCAISVFNGGLQGELDDEEQLLMLIRALVRCGDLETSRLLVSAFYFGFLGAAADEGAAAELAQLTGLVEPPPSSATGSTDSEGGEATQSFVVDLFDANGCSKTVGLPKL</sequence>
<proteinExistence type="predicted"/>
<name>A0A0K6S671_9ALVE</name>
<reference evidence="2" key="1">
    <citation type="submission" date="2014-11" db="EMBL/GenBank/DDBJ databases">
        <title>Molecular phylogeny of cliff fern family Woodsiaceae with morphological implications.</title>
        <authorList>
            <person name="Shao Y.-Z."/>
            <person name="Wei R."/>
            <person name="Zhang X.-C."/>
        </authorList>
    </citation>
    <scope>NUCLEOTIDE SEQUENCE</scope>
</reference>
<accession>A0A0K6S671</accession>
<dbReference type="AlphaFoldDB" id="A0A0K6S671"/>
<dbReference type="VEuPathDB" id="CryptoDB:Cvel_2545"/>
<feature type="region of interest" description="Disordered" evidence="1">
    <location>
        <begin position="114"/>
        <end position="162"/>
    </location>
</feature>